<reference evidence="2 3" key="1">
    <citation type="journal article" date="2013" name="Antonie Van Leeuwenhoek">
        <title>Dongia rigui sp. nov., isolated from freshwater of a large wetland in Korea.</title>
        <authorList>
            <person name="Baik K.S."/>
            <person name="Hwang Y.M."/>
            <person name="Choi J.S."/>
            <person name="Kwon J."/>
            <person name="Seong C.N."/>
        </authorList>
    </citation>
    <scope>NUCLEOTIDE SEQUENCE [LARGE SCALE GENOMIC DNA]</scope>
    <source>
        <strain evidence="2 3">04SU4-P</strain>
    </source>
</reference>
<feature type="signal peptide" evidence="1">
    <location>
        <begin position="1"/>
        <end position="26"/>
    </location>
</feature>
<dbReference type="RefSeq" id="WP_320500832.1">
    <property type="nucleotide sequence ID" value="NZ_JAXCLX010000001.1"/>
</dbReference>
<dbReference type="EMBL" id="JAXCLX010000001">
    <property type="protein sequence ID" value="MDY0872406.1"/>
    <property type="molecule type" value="Genomic_DNA"/>
</dbReference>
<evidence type="ECO:0000256" key="1">
    <source>
        <dbReference type="SAM" id="SignalP"/>
    </source>
</evidence>
<evidence type="ECO:0000313" key="3">
    <source>
        <dbReference type="Proteomes" id="UP001271769"/>
    </source>
</evidence>
<protein>
    <submittedName>
        <fullName evidence="2">Uncharacterized protein</fullName>
    </submittedName>
</protein>
<sequence length="123" mass="13042">MRRILAALVLTVSLATSLAISLPAFATDYLSGISDLPLPAGLVEAKDKSTVFDSAVGRVVTAYATGPGTADSVHDFYDDTLPQLGWTQTDEGNWRREKQTLKIDVLGPEAGPVTATFTLSSDN</sequence>
<comment type="caution">
    <text evidence="2">The sequence shown here is derived from an EMBL/GenBank/DDBJ whole genome shotgun (WGS) entry which is preliminary data.</text>
</comment>
<keyword evidence="1" id="KW-0732">Signal</keyword>
<gene>
    <name evidence="2" type="ORF">SMD31_10750</name>
</gene>
<organism evidence="2 3">
    <name type="scientific">Dongia rigui</name>
    <dbReference type="NCBI Taxonomy" id="940149"/>
    <lineage>
        <taxon>Bacteria</taxon>
        <taxon>Pseudomonadati</taxon>
        <taxon>Pseudomonadota</taxon>
        <taxon>Alphaproteobacteria</taxon>
        <taxon>Rhodospirillales</taxon>
        <taxon>Dongiaceae</taxon>
        <taxon>Dongia</taxon>
    </lineage>
</organism>
<dbReference type="Proteomes" id="UP001271769">
    <property type="component" value="Unassembled WGS sequence"/>
</dbReference>
<keyword evidence="3" id="KW-1185">Reference proteome</keyword>
<evidence type="ECO:0000313" key="2">
    <source>
        <dbReference type="EMBL" id="MDY0872406.1"/>
    </source>
</evidence>
<proteinExistence type="predicted"/>
<name>A0ABU5DYJ1_9PROT</name>
<accession>A0ABU5DYJ1</accession>
<feature type="chain" id="PRO_5046197067" evidence="1">
    <location>
        <begin position="27"/>
        <end position="123"/>
    </location>
</feature>